<feature type="domain" description="Cytochrome c" evidence="5">
    <location>
        <begin position="67"/>
        <end position="179"/>
    </location>
</feature>
<dbReference type="GO" id="GO:0046872">
    <property type="term" value="F:metal ion binding"/>
    <property type="evidence" value="ECO:0007669"/>
    <property type="project" value="UniProtKB-KW"/>
</dbReference>
<feature type="signal peptide" evidence="4">
    <location>
        <begin position="1"/>
        <end position="23"/>
    </location>
</feature>
<keyword evidence="1 3" id="KW-0479">Metal-binding</keyword>
<evidence type="ECO:0000313" key="6">
    <source>
        <dbReference type="EMBL" id="AKV03273.1"/>
    </source>
</evidence>
<evidence type="ECO:0000313" key="7">
    <source>
        <dbReference type="Proteomes" id="UP000064967"/>
    </source>
</evidence>
<keyword evidence="7" id="KW-1185">Reference proteome</keyword>
<keyword evidence="3" id="KW-0349">Heme</keyword>
<dbReference type="STRING" id="1391654.AKJ09_09936"/>
<organism evidence="6 7">
    <name type="scientific">Labilithrix luteola</name>
    <dbReference type="NCBI Taxonomy" id="1391654"/>
    <lineage>
        <taxon>Bacteria</taxon>
        <taxon>Pseudomonadati</taxon>
        <taxon>Myxococcota</taxon>
        <taxon>Polyangia</taxon>
        <taxon>Polyangiales</taxon>
        <taxon>Labilitrichaceae</taxon>
        <taxon>Labilithrix</taxon>
    </lineage>
</organism>
<dbReference type="Proteomes" id="UP000064967">
    <property type="component" value="Chromosome"/>
</dbReference>
<accession>A0A0K1QC24</accession>
<name>A0A0K1QC24_9BACT</name>
<dbReference type="AlphaFoldDB" id="A0A0K1QC24"/>
<reference evidence="6 7" key="1">
    <citation type="submission" date="2015-08" db="EMBL/GenBank/DDBJ databases">
        <authorList>
            <person name="Babu N.S."/>
            <person name="Beckwith C.J."/>
            <person name="Beseler K.G."/>
            <person name="Brison A."/>
            <person name="Carone J.V."/>
            <person name="Caskin T.P."/>
            <person name="Diamond M."/>
            <person name="Durham M.E."/>
            <person name="Foxe J.M."/>
            <person name="Go M."/>
            <person name="Henderson B.A."/>
            <person name="Jones I.B."/>
            <person name="McGettigan J.A."/>
            <person name="Micheletti S.J."/>
            <person name="Nasrallah M.E."/>
            <person name="Ortiz D."/>
            <person name="Piller C.R."/>
            <person name="Privatt S.R."/>
            <person name="Schneider S.L."/>
            <person name="Sharp S."/>
            <person name="Smith T.C."/>
            <person name="Stanton J.D."/>
            <person name="Ullery H.E."/>
            <person name="Wilson R.J."/>
            <person name="Serrano M.G."/>
            <person name="Buck G."/>
            <person name="Lee V."/>
            <person name="Wang Y."/>
            <person name="Carvalho R."/>
            <person name="Voegtly L."/>
            <person name="Shi R."/>
            <person name="Duckworth R."/>
            <person name="Johnson A."/>
            <person name="Loviza R."/>
            <person name="Walstead R."/>
            <person name="Shah Z."/>
            <person name="Kiflezghi M."/>
            <person name="Wade K."/>
            <person name="Ball S.L."/>
            <person name="Bradley K.W."/>
            <person name="Asai D.J."/>
            <person name="Bowman C.A."/>
            <person name="Russell D.A."/>
            <person name="Pope W.H."/>
            <person name="Jacobs-Sera D."/>
            <person name="Hendrix R.W."/>
            <person name="Hatfull G.F."/>
        </authorList>
    </citation>
    <scope>NUCLEOTIDE SEQUENCE [LARGE SCALE GENOMIC DNA]</scope>
    <source>
        <strain evidence="6 7">DSM 27648</strain>
    </source>
</reference>
<dbReference type="OrthoDB" id="9809746at2"/>
<dbReference type="EMBL" id="CP012333">
    <property type="protein sequence ID" value="AKV03273.1"/>
    <property type="molecule type" value="Genomic_DNA"/>
</dbReference>
<evidence type="ECO:0000256" key="2">
    <source>
        <dbReference type="ARBA" id="ARBA00023004"/>
    </source>
</evidence>
<proteinExistence type="predicted"/>
<dbReference type="InterPro" id="IPR009056">
    <property type="entry name" value="Cyt_c-like_dom"/>
</dbReference>
<feature type="chain" id="PRO_5005467207" description="Cytochrome c domain-containing protein" evidence="4">
    <location>
        <begin position="24"/>
        <end position="182"/>
    </location>
</feature>
<evidence type="ECO:0000256" key="4">
    <source>
        <dbReference type="SAM" id="SignalP"/>
    </source>
</evidence>
<sequence length="182" mass="18417">MRSRFLAIFAFTAAGLAAIAACAGNENDIATTPPPTPAAPTPDATTIVDAGADADAQRSQVVDASDIDAPTFTQIYTTIISVRCAPCHTTPEGIGTQVGQLDMTTQNAAYMNLVDAAAAGASCAGDGVRVVPGDAAASLMFLKVDLTDPAPCGSKMPLGGPPLAPDEVTQIQDWINAGAQNN</sequence>
<evidence type="ECO:0000256" key="3">
    <source>
        <dbReference type="PROSITE-ProRule" id="PRU00433"/>
    </source>
</evidence>
<dbReference type="PROSITE" id="PS51257">
    <property type="entry name" value="PROKAR_LIPOPROTEIN"/>
    <property type="match status" value="1"/>
</dbReference>
<evidence type="ECO:0000259" key="5">
    <source>
        <dbReference type="PROSITE" id="PS51007"/>
    </source>
</evidence>
<keyword evidence="2 3" id="KW-0408">Iron</keyword>
<evidence type="ECO:0000256" key="1">
    <source>
        <dbReference type="ARBA" id="ARBA00022723"/>
    </source>
</evidence>
<dbReference type="RefSeq" id="WP_146654069.1">
    <property type="nucleotide sequence ID" value="NZ_CP012333.1"/>
</dbReference>
<protein>
    <recommendedName>
        <fullName evidence="5">Cytochrome c domain-containing protein</fullName>
    </recommendedName>
</protein>
<gene>
    <name evidence="6" type="ORF">AKJ09_09936</name>
</gene>
<dbReference type="KEGG" id="llu:AKJ09_09936"/>
<dbReference type="GO" id="GO:0009055">
    <property type="term" value="F:electron transfer activity"/>
    <property type="evidence" value="ECO:0007669"/>
    <property type="project" value="InterPro"/>
</dbReference>
<keyword evidence="4" id="KW-0732">Signal</keyword>
<dbReference type="GO" id="GO:0020037">
    <property type="term" value="F:heme binding"/>
    <property type="evidence" value="ECO:0007669"/>
    <property type="project" value="InterPro"/>
</dbReference>
<dbReference type="PROSITE" id="PS51007">
    <property type="entry name" value="CYTC"/>
    <property type="match status" value="1"/>
</dbReference>